<keyword evidence="8" id="KW-0677">Repeat</keyword>
<evidence type="ECO:0000256" key="3">
    <source>
        <dbReference type="ARBA" id="ARBA00004887"/>
    </source>
</evidence>
<dbReference type="RefSeq" id="WP_022604834.1">
    <property type="nucleotide sequence ID" value="NZ_ASSJ01000017.1"/>
</dbReference>
<dbReference type="InterPro" id="IPR026017">
    <property type="entry name" value="Lumazine-bd_dom"/>
</dbReference>
<dbReference type="PROSITE" id="PS51177">
    <property type="entry name" value="LUMAZINE_BIND"/>
    <property type="match status" value="2"/>
</dbReference>
<dbReference type="PANTHER" id="PTHR21098">
    <property type="entry name" value="RIBOFLAVIN SYNTHASE ALPHA CHAIN"/>
    <property type="match status" value="1"/>
</dbReference>
<proteinExistence type="predicted"/>
<organism evidence="12 13">
    <name type="scientific">Rubidibacter lacunae KORDI 51-2</name>
    <dbReference type="NCBI Taxonomy" id="582515"/>
    <lineage>
        <taxon>Bacteria</taxon>
        <taxon>Bacillati</taxon>
        <taxon>Cyanobacteriota</taxon>
        <taxon>Cyanophyceae</taxon>
        <taxon>Oscillatoriophycideae</taxon>
        <taxon>Chroococcales</taxon>
        <taxon>Aphanothecaceae</taxon>
        <taxon>Rubidibacter</taxon>
    </lineage>
</organism>
<feature type="domain" description="Lumazine-binding" evidence="11">
    <location>
        <begin position="98"/>
        <end position="204"/>
    </location>
</feature>
<gene>
    <name evidence="12" type="ORF">KR51_00007490</name>
</gene>
<keyword evidence="13" id="KW-1185">Reference proteome</keyword>
<comment type="function">
    <text evidence="2">Catalyzes the dismutation of two molecules of 6,7-dimethyl-8-ribityllumazine, resulting in the formation of riboflavin and 5-amino-6-(D-ribitylamino)uracil.</text>
</comment>
<dbReference type="EC" id="2.5.1.9" evidence="4 9"/>
<protein>
    <recommendedName>
        <fullName evidence="5 9">Riboflavin synthase</fullName>
        <ecNumber evidence="4 9">2.5.1.9</ecNumber>
    </recommendedName>
</protein>
<feature type="repeat" description="Lumazine-binding" evidence="10">
    <location>
        <begin position="98"/>
        <end position="204"/>
    </location>
</feature>
<comment type="caution">
    <text evidence="12">The sequence shown here is derived from an EMBL/GenBank/DDBJ whole genome shotgun (WGS) entry which is preliminary data.</text>
</comment>
<dbReference type="FunCoup" id="U5DNJ2">
    <property type="interactions" value="442"/>
</dbReference>
<evidence type="ECO:0000256" key="5">
    <source>
        <dbReference type="ARBA" id="ARBA00013950"/>
    </source>
</evidence>
<name>U5DNJ2_9CHRO</name>
<keyword evidence="6" id="KW-0686">Riboflavin biosynthesis</keyword>
<evidence type="ECO:0000256" key="8">
    <source>
        <dbReference type="ARBA" id="ARBA00022737"/>
    </source>
</evidence>
<evidence type="ECO:0000313" key="13">
    <source>
        <dbReference type="Proteomes" id="UP000016960"/>
    </source>
</evidence>
<feature type="domain" description="Lumazine-binding" evidence="11">
    <location>
        <begin position="1"/>
        <end position="97"/>
    </location>
</feature>
<dbReference type="Proteomes" id="UP000016960">
    <property type="component" value="Unassembled WGS sequence"/>
</dbReference>
<dbReference type="NCBIfam" id="NF006767">
    <property type="entry name" value="PRK09289.1"/>
    <property type="match status" value="1"/>
</dbReference>
<dbReference type="InterPro" id="IPR017938">
    <property type="entry name" value="Riboflavin_synthase-like_b-brl"/>
</dbReference>
<evidence type="ECO:0000313" key="12">
    <source>
        <dbReference type="EMBL" id="ERN42442.1"/>
    </source>
</evidence>
<dbReference type="GO" id="GO:0004746">
    <property type="term" value="F:riboflavin synthase activity"/>
    <property type="evidence" value="ECO:0007669"/>
    <property type="project" value="UniProtKB-UniRule"/>
</dbReference>
<dbReference type="eggNOG" id="COG0307">
    <property type="taxonomic scope" value="Bacteria"/>
</dbReference>
<comment type="catalytic activity">
    <reaction evidence="1">
        <text>2 6,7-dimethyl-8-(1-D-ribityl)lumazine + H(+) = 5-amino-6-(D-ribitylamino)uracil + riboflavin</text>
        <dbReference type="Rhea" id="RHEA:20772"/>
        <dbReference type="ChEBI" id="CHEBI:15378"/>
        <dbReference type="ChEBI" id="CHEBI:15934"/>
        <dbReference type="ChEBI" id="CHEBI:57986"/>
        <dbReference type="ChEBI" id="CHEBI:58201"/>
        <dbReference type="EC" id="2.5.1.9"/>
    </reaction>
</comment>
<dbReference type="InParanoid" id="U5DNJ2"/>
<dbReference type="GO" id="GO:0009231">
    <property type="term" value="P:riboflavin biosynthetic process"/>
    <property type="evidence" value="ECO:0007669"/>
    <property type="project" value="UniProtKB-KW"/>
</dbReference>
<dbReference type="EMBL" id="ASSJ01000017">
    <property type="protein sequence ID" value="ERN42442.1"/>
    <property type="molecule type" value="Genomic_DNA"/>
</dbReference>
<accession>U5DNJ2</accession>
<feature type="repeat" description="Lumazine-binding" evidence="10">
    <location>
        <begin position="1"/>
        <end position="97"/>
    </location>
</feature>
<dbReference type="STRING" id="582515.KR51_00007490"/>
<evidence type="ECO:0000256" key="1">
    <source>
        <dbReference type="ARBA" id="ARBA00000968"/>
    </source>
</evidence>
<evidence type="ECO:0000256" key="9">
    <source>
        <dbReference type="NCBIfam" id="TIGR00187"/>
    </source>
</evidence>
<dbReference type="AlphaFoldDB" id="U5DNJ2"/>
<evidence type="ECO:0000256" key="2">
    <source>
        <dbReference type="ARBA" id="ARBA00002803"/>
    </source>
</evidence>
<evidence type="ECO:0000256" key="7">
    <source>
        <dbReference type="ARBA" id="ARBA00022679"/>
    </source>
</evidence>
<comment type="pathway">
    <text evidence="3">Cofactor biosynthesis; riboflavin biosynthesis; riboflavin from 2-hydroxy-3-oxobutyl phosphate and 5-amino-6-(D-ribitylamino)uracil: step 2/2.</text>
</comment>
<dbReference type="SUPFAM" id="SSF63380">
    <property type="entry name" value="Riboflavin synthase domain-like"/>
    <property type="match status" value="2"/>
</dbReference>
<dbReference type="InterPro" id="IPR001783">
    <property type="entry name" value="Lumazine-bd"/>
</dbReference>
<dbReference type="CDD" id="cd00402">
    <property type="entry name" value="Riboflavin_synthase_like"/>
    <property type="match status" value="1"/>
</dbReference>
<keyword evidence="7 12" id="KW-0808">Transferase</keyword>
<sequence length="229" mass="24363">MFTGLIRAQGQLRPQGLGRYAVLLSSAESDILQDLELGDSVAVDGVCLTVEELLPDGFVATASSETLARTNLGHRDRAAASVNLEPSLRAGGKLGGHFVTGHVDALGQLVESLQRNRAWEMTFAALPDRQELWHSRLARYILPKGSIAVNGISLTVADCAPDGSWFSSAVIPVTYADTNLAGLAIGSWVNLEADILGKYVERLLHGRVPDAAADADGVELAFLSEHGYV</sequence>
<dbReference type="OrthoDB" id="9788537at2"/>
<dbReference type="Pfam" id="PF00677">
    <property type="entry name" value="Lum_binding"/>
    <property type="match status" value="2"/>
</dbReference>
<evidence type="ECO:0000259" key="11">
    <source>
        <dbReference type="PROSITE" id="PS51177"/>
    </source>
</evidence>
<dbReference type="PANTHER" id="PTHR21098:SF12">
    <property type="entry name" value="RIBOFLAVIN SYNTHASE"/>
    <property type="match status" value="1"/>
</dbReference>
<dbReference type="PIRSF" id="PIRSF000498">
    <property type="entry name" value="Riboflavin_syn_A"/>
    <property type="match status" value="1"/>
</dbReference>
<dbReference type="InterPro" id="IPR023366">
    <property type="entry name" value="ATP_synth_asu-like_sf"/>
</dbReference>
<evidence type="ECO:0000256" key="10">
    <source>
        <dbReference type="PROSITE-ProRule" id="PRU00524"/>
    </source>
</evidence>
<dbReference type="Gene3D" id="2.40.30.20">
    <property type="match status" value="2"/>
</dbReference>
<evidence type="ECO:0000256" key="6">
    <source>
        <dbReference type="ARBA" id="ARBA00022619"/>
    </source>
</evidence>
<reference evidence="12 13" key="1">
    <citation type="submission" date="2013-05" db="EMBL/GenBank/DDBJ databases">
        <title>Draft genome sequence of Rubidibacter lacunae KORDI 51-2.</title>
        <authorList>
            <person name="Choi D.H."/>
            <person name="Noh J.H."/>
            <person name="Kwon K.-K."/>
            <person name="Lee J.-H."/>
            <person name="Ryu J.-Y."/>
        </authorList>
    </citation>
    <scope>NUCLEOTIDE SEQUENCE [LARGE SCALE GENOMIC DNA]</scope>
    <source>
        <strain evidence="12 13">KORDI 51-2</strain>
    </source>
</reference>
<evidence type="ECO:0000256" key="4">
    <source>
        <dbReference type="ARBA" id="ARBA00012827"/>
    </source>
</evidence>
<dbReference type="NCBIfam" id="TIGR00187">
    <property type="entry name" value="ribE"/>
    <property type="match status" value="1"/>
</dbReference>
<dbReference type="PATRIC" id="fig|582515.4.peg.829"/>